<dbReference type="Gene3D" id="3.40.50.300">
    <property type="entry name" value="P-loop containing nucleotide triphosphate hydrolases"/>
    <property type="match status" value="2"/>
</dbReference>
<feature type="domain" description="UvrD-like helicase ATP-binding" evidence="12">
    <location>
        <begin position="11"/>
        <end position="283"/>
    </location>
</feature>
<evidence type="ECO:0000256" key="10">
    <source>
        <dbReference type="PROSITE-ProRule" id="PRU00560"/>
    </source>
</evidence>
<sequence>MGTDDDNYDAEADKTIMACLDLAKPRSFFLYAGAGSGKTRSLVNAIRAICRDQGRHLSLSGRRIGVITYTNSACDEIKQRLEFDPRVEVSTIHSFAWSLIAGYDTDIRQWLDQNLLNEIAELQVAQAKGRPGTKATSDRARSIESKQRRRASLGEIRRFIYSPTGDNRTRDALSHAEVIMMTSDFLGTKNGLRKLLMSRFPILLIDESQDTNRGLMDALLGVQAANQTRFCLGLFGDTMQRIYADGKVGLAEAIPPDWSRPVKRMNHRCPSRVVDLINKVRMDDDGQMQHARSDAAKGVVRLFVLPETTSEKSHAEAEIARSMSQITGDPDWVAGTDAIKTLALEHLMSARRFGFESFFAPLYAVPRIRTGILDGSGAGIGLFTREILPLTQALAAGDRFASAAIIRKSSPLLERDQLEAAGERQLDLLRNAKAACDGLHALCTKEDSPSLLALLNYVASRKLFTIPDALLPFVASTEPDDSLETGVGHGDENHAHGKALDDEEAKSETGAWRLALDATLDQIERYDLYVRGLSPFDTHQGVKGLEFPRVMVIVNDEEARGFLFSYEKLFGAKEKSKTDIDNEAAGKETTIERTRRLFYVTCSRAKQSLAIVYYSSSPSVVRDAMIERGWFEPDEIEIIS</sequence>
<name>A0A6B8M3E7_9HYPH</name>
<evidence type="ECO:0000256" key="8">
    <source>
        <dbReference type="ARBA" id="ARBA00034923"/>
    </source>
</evidence>
<keyword evidence="3 10" id="KW-0347">Helicase</keyword>
<dbReference type="GO" id="GO:0005524">
    <property type="term" value="F:ATP binding"/>
    <property type="evidence" value="ECO:0007669"/>
    <property type="project" value="UniProtKB-UniRule"/>
</dbReference>
<keyword evidence="2 10" id="KW-0378">Hydrolase</keyword>
<dbReference type="Pfam" id="PF13361">
    <property type="entry name" value="UvrD_C"/>
    <property type="match status" value="1"/>
</dbReference>
<evidence type="ECO:0000256" key="7">
    <source>
        <dbReference type="ARBA" id="ARBA00034808"/>
    </source>
</evidence>
<evidence type="ECO:0000256" key="3">
    <source>
        <dbReference type="ARBA" id="ARBA00022806"/>
    </source>
</evidence>
<dbReference type="InterPro" id="IPR000212">
    <property type="entry name" value="DNA_helicase_UvrD/REP"/>
</dbReference>
<dbReference type="AlphaFoldDB" id="A0A6B8M3E7"/>
<evidence type="ECO:0000256" key="11">
    <source>
        <dbReference type="SAM" id="MobiDB-lite"/>
    </source>
</evidence>
<dbReference type="PROSITE" id="PS51198">
    <property type="entry name" value="UVRD_HELICASE_ATP_BIND"/>
    <property type="match status" value="1"/>
</dbReference>
<dbReference type="GO" id="GO:0043138">
    <property type="term" value="F:3'-5' DNA helicase activity"/>
    <property type="evidence" value="ECO:0007669"/>
    <property type="project" value="UniProtKB-EC"/>
</dbReference>
<feature type="compositionally biased region" description="Basic and acidic residues" evidence="11">
    <location>
        <begin position="136"/>
        <end position="146"/>
    </location>
</feature>
<dbReference type="EC" id="5.6.2.4" evidence="7"/>
<protein>
    <recommendedName>
        <fullName evidence="7">DNA 3'-5' helicase</fullName>
        <ecNumber evidence="7">5.6.2.4</ecNumber>
    </recommendedName>
    <alternativeName>
        <fullName evidence="8">DNA 3'-5' helicase II</fullName>
    </alternativeName>
</protein>
<keyword evidence="14" id="KW-1185">Reference proteome</keyword>
<feature type="region of interest" description="Disordered" evidence="11">
    <location>
        <begin position="127"/>
        <end position="149"/>
    </location>
</feature>
<keyword evidence="1 10" id="KW-0547">Nucleotide-binding</keyword>
<dbReference type="PANTHER" id="PTHR11070:SF2">
    <property type="entry name" value="ATP-DEPENDENT DNA HELICASE SRS2"/>
    <property type="match status" value="1"/>
</dbReference>
<evidence type="ECO:0000256" key="5">
    <source>
        <dbReference type="ARBA" id="ARBA00023235"/>
    </source>
</evidence>
<dbReference type="Proteomes" id="UP000422569">
    <property type="component" value="Chromosome"/>
</dbReference>
<dbReference type="SUPFAM" id="SSF52540">
    <property type="entry name" value="P-loop containing nucleoside triphosphate hydrolases"/>
    <property type="match status" value="1"/>
</dbReference>
<keyword evidence="4 10" id="KW-0067">ATP-binding</keyword>
<evidence type="ECO:0000313" key="13">
    <source>
        <dbReference type="EMBL" id="QGM99477.1"/>
    </source>
</evidence>
<evidence type="ECO:0000256" key="2">
    <source>
        <dbReference type="ARBA" id="ARBA00022801"/>
    </source>
</evidence>
<dbReference type="InterPro" id="IPR014017">
    <property type="entry name" value="DNA_helicase_UvrD-like_C"/>
</dbReference>
<proteinExistence type="predicted"/>
<reference evidence="13 14" key="1">
    <citation type="submission" date="2019-09" db="EMBL/GenBank/DDBJ databases">
        <title>Isolation and complete genome sequencing of Methylocystis species.</title>
        <authorList>
            <person name="Rumah B.L."/>
            <person name="Stead C.E."/>
            <person name="Stevens B.C."/>
            <person name="Minton N.P."/>
            <person name="Grosse-Honebrink A."/>
            <person name="Zhang Y."/>
        </authorList>
    </citation>
    <scope>NUCLEOTIDE SEQUENCE [LARGE SCALE GENOMIC DNA]</scope>
    <source>
        <strain evidence="13 14">BRCS2</strain>
    </source>
</reference>
<dbReference type="GO" id="GO:0000725">
    <property type="term" value="P:recombinational repair"/>
    <property type="evidence" value="ECO:0007669"/>
    <property type="project" value="TreeGrafter"/>
</dbReference>
<accession>A0A6B8M3E7</accession>
<dbReference type="EMBL" id="CP044331">
    <property type="protein sequence ID" value="QGM99477.1"/>
    <property type="molecule type" value="Genomic_DNA"/>
</dbReference>
<dbReference type="KEGG" id="mpar:F7D14_01260"/>
<comment type="catalytic activity">
    <reaction evidence="9">
        <text>ATP + H2O = ADP + phosphate + H(+)</text>
        <dbReference type="Rhea" id="RHEA:13065"/>
        <dbReference type="ChEBI" id="CHEBI:15377"/>
        <dbReference type="ChEBI" id="CHEBI:15378"/>
        <dbReference type="ChEBI" id="CHEBI:30616"/>
        <dbReference type="ChEBI" id="CHEBI:43474"/>
        <dbReference type="ChEBI" id="CHEBI:456216"/>
        <dbReference type="EC" id="5.6.2.4"/>
    </reaction>
</comment>
<dbReference type="GO" id="GO:0016787">
    <property type="term" value="F:hydrolase activity"/>
    <property type="evidence" value="ECO:0007669"/>
    <property type="project" value="UniProtKB-UniRule"/>
</dbReference>
<dbReference type="Pfam" id="PF00580">
    <property type="entry name" value="UvrD-helicase"/>
    <property type="match status" value="1"/>
</dbReference>
<feature type="region of interest" description="Disordered" evidence="11">
    <location>
        <begin position="481"/>
        <end position="503"/>
    </location>
</feature>
<evidence type="ECO:0000256" key="9">
    <source>
        <dbReference type="ARBA" id="ARBA00048988"/>
    </source>
</evidence>
<feature type="binding site" evidence="10">
    <location>
        <begin position="32"/>
        <end position="39"/>
    </location>
    <ligand>
        <name>ATP</name>
        <dbReference type="ChEBI" id="CHEBI:30616"/>
    </ligand>
</feature>
<feature type="compositionally biased region" description="Basic and acidic residues" evidence="11">
    <location>
        <begin position="489"/>
        <end position="500"/>
    </location>
</feature>
<keyword evidence="5" id="KW-0413">Isomerase</keyword>
<organism evidence="13 14">
    <name type="scientific">Methylocystis parvus</name>
    <dbReference type="NCBI Taxonomy" id="134"/>
    <lineage>
        <taxon>Bacteria</taxon>
        <taxon>Pseudomonadati</taxon>
        <taxon>Pseudomonadota</taxon>
        <taxon>Alphaproteobacteria</taxon>
        <taxon>Hyphomicrobiales</taxon>
        <taxon>Methylocystaceae</taxon>
        <taxon>Methylocystis</taxon>
    </lineage>
</organism>
<evidence type="ECO:0000256" key="1">
    <source>
        <dbReference type="ARBA" id="ARBA00022741"/>
    </source>
</evidence>
<evidence type="ECO:0000256" key="6">
    <source>
        <dbReference type="ARBA" id="ARBA00034617"/>
    </source>
</evidence>
<evidence type="ECO:0000259" key="12">
    <source>
        <dbReference type="PROSITE" id="PS51198"/>
    </source>
</evidence>
<gene>
    <name evidence="13" type="ORF">F7D14_01260</name>
</gene>
<evidence type="ECO:0000313" key="14">
    <source>
        <dbReference type="Proteomes" id="UP000422569"/>
    </source>
</evidence>
<dbReference type="InterPro" id="IPR027417">
    <property type="entry name" value="P-loop_NTPase"/>
</dbReference>
<evidence type="ECO:0000256" key="4">
    <source>
        <dbReference type="ARBA" id="ARBA00022840"/>
    </source>
</evidence>
<dbReference type="InterPro" id="IPR014016">
    <property type="entry name" value="UvrD-like_ATP-bd"/>
</dbReference>
<dbReference type="PANTHER" id="PTHR11070">
    <property type="entry name" value="UVRD / RECB / PCRA DNA HELICASE FAMILY MEMBER"/>
    <property type="match status" value="1"/>
</dbReference>
<comment type="catalytic activity">
    <reaction evidence="6">
        <text>Couples ATP hydrolysis with the unwinding of duplex DNA by translocating in the 3'-5' direction.</text>
        <dbReference type="EC" id="5.6.2.4"/>
    </reaction>
</comment>
<dbReference type="GO" id="GO:0003677">
    <property type="term" value="F:DNA binding"/>
    <property type="evidence" value="ECO:0007669"/>
    <property type="project" value="InterPro"/>
</dbReference>